<evidence type="ECO:0000313" key="3">
    <source>
        <dbReference type="EMBL" id="QIN83172.1"/>
    </source>
</evidence>
<feature type="transmembrane region" description="Helical" evidence="2">
    <location>
        <begin position="46"/>
        <end position="65"/>
    </location>
</feature>
<dbReference type="EMBL" id="CP045119">
    <property type="protein sequence ID" value="QIN83172.1"/>
    <property type="molecule type" value="Genomic_DNA"/>
</dbReference>
<evidence type="ECO:0000256" key="1">
    <source>
        <dbReference type="SAM" id="MobiDB-lite"/>
    </source>
</evidence>
<keyword evidence="2" id="KW-1133">Transmembrane helix</keyword>
<feature type="transmembrane region" description="Helical" evidence="2">
    <location>
        <begin position="301"/>
        <end position="326"/>
    </location>
</feature>
<dbReference type="GO" id="GO:0140359">
    <property type="term" value="F:ABC-type transporter activity"/>
    <property type="evidence" value="ECO:0007669"/>
    <property type="project" value="InterPro"/>
</dbReference>
<feature type="transmembrane region" description="Helical" evidence="2">
    <location>
        <begin position="270"/>
        <end position="295"/>
    </location>
</feature>
<sequence length="451" mass="47193">MRLTREVLISLSETMIRLSVRDRMVVKSELVRCLASEGKEHVVRSWMNYAGALLLVLTGAFLFSWDSAFATVRTPALAQQLVVAGLLWAGLALNGPLRERSYQRCLAESVRVGPARVAGYRSHRGSRRVTARPFSGGGLHRPHGAGGGRGGVAMDASAAVVGGSFLKDSARIGAGEARRNLYGVRGSMWAVLTAVVLNLVSSDLLLTDKELSSSGQDEVLYTVASLAIGLGLLVAGVFAADPVSGKKERATLEGGLLTPAKRGAPLLGKVWGALATWFLVFAISVPYVLVAGIGASVPWAVLIYTFVLGTFCVAGFATLTVGISALSRSGRGVMLASMAVLLVMVTPALLGAALQKSWLASAYNALSPVAQARLALENVIVGKEAFLLQLPHVGGLAAFTVIAGVFAALAARGVSPEGGGWLAGREGFDPREPLGTRSRTNEPARAPRGQR</sequence>
<reference evidence="3 4" key="1">
    <citation type="submission" date="2019-10" db="EMBL/GenBank/DDBJ databases">
        <title>Rubrobacter sp nov SCSIO 52090 isolated from a deep-sea sediment in the South China Sea.</title>
        <authorList>
            <person name="Chen R.W."/>
        </authorList>
    </citation>
    <scope>NUCLEOTIDE SEQUENCE [LARGE SCALE GENOMIC DNA]</scope>
    <source>
        <strain evidence="3 4">SCSIO 52909</strain>
    </source>
</reference>
<name>A0A6G8Q9S3_9ACTN</name>
<keyword evidence="2" id="KW-0472">Membrane</keyword>
<dbReference type="AlphaFoldDB" id="A0A6G8Q9S3"/>
<gene>
    <name evidence="3" type="ORF">GBA63_11360</name>
</gene>
<dbReference type="PROSITE" id="PS01287">
    <property type="entry name" value="RTC"/>
    <property type="match status" value="1"/>
</dbReference>
<feature type="transmembrane region" description="Helical" evidence="2">
    <location>
        <begin position="393"/>
        <end position="411"/>
    </location>
</feature>
<dbReference type="PANTHER" id="PTHR43471">
    <property type="entry name" value="ABC TRANSPORTER PERMEASE"/>
    <property type="match status" value="1"/>
</dbReference>
<keyword evidence="4" id="KW-1185">Reference proteome</keyword>
<evidence type="ECO:0000313" key="4">
    <source>
        <dbReference type="Proteomes" id="UP000501452"/>
    </source>
</evidence>
<proteinExistence type="predicted"/>
<dbReference type="GO" id="GO:0005886">
    <property type="term" value="C:plasma membrane"/>
    <property type="evidence" value="ECO:0007669"/>
    <property type="project" value="UniProtKB-SubCell"/>
</dbReference>
<dbReference type="Pfam" id="PF12679">
    <property type="entry name" value="ABC2_membrane_2"/>
    <property type="match status" value="1"/>
</dbReference>
<protein>
    <submittedName>
        <fullName evidence="3">ABC transporter permease subunit</fullName>
    </submittedName>
</protein>
<feature type="compositionally biased region" description="Basic and acidic residues" evidence="1">
    <location>
        <begin position="426"/>
        <end position="442"/>
    </location>
</feature>
<dbReference type="PANTHER" id="PTHR43471:SF3">
    <property type="entry name" value="ABC TRANSPORTER PERMEASE PROTEIN NATB"/>
    <property type="match status" value="1"/>
</dbReference>
<dbReference type="InterPro" id="IPR020719">
    <property type="entry name" value="RNA3'_term_phos_cycl-like_CS"/>
</dbReference>
<feature type="transmembrane region" description="Helical" evidence="2">
    <location>
        <begin position="333"/>
        <end position="354"/>
    </location>
</feature>
<organism evidence="3 4">
    <name type="scientific">Rubrobacter tropicus</name>
    <dbReference type="NCBI Taxonomy" id="2653851"/>
    <lineage>
        <taxon>Bacteria</taxon>
        <taxon>Bacillati</taxon>
        <taxon>Actinomycetota</taxon>
        <taxon>Rubrobacteria</taxon>
        <taxon>Rubrobacterales</taxon>
        <taxon>Rubrobacteraceae</taxon>
        <taxon>Rubrobacter</taxon>
    </lineage>
</organism>
<feature type="region of interest" description="Disordered" evidence="1">
    <location>
        <begin position="421"/>
        <end position="451"/>
    </location>
</feature>
<feature type="transmembrane region" description="Helical" evidence="2">
    <location>
        <begin position="219"/>
        <end position="240"/>
    </location>
</feature>
<dbReference type="KEGG" id="rub:GBA63_11360"/>
<keyword evidence="2" id="KW-0812">Transmembrane</keyword>
<accession>A0A6G8Q9S3</accession>
<feature type="transmembrane region" description="Helical" evidence="2">
    <location>
        <begin position="188"/>
        <end position="207"/>
    </location>
</feature>
<feature type="transmembrane region" description="Helical" evidence="2">
    <location>
        <begin position="77"/>
        <end position="94"/>
    </location>
</feature>
<dbReference type="Proteomes" id="UP000501452">
    <property type="component" value="Chromosome"/>
</dbReference>
<evidence type="ECO:0000256" key="2">
    <source>
        <dbReference type="SAM" id="Phobius"/>
    </source>
</evidence>